<protein>
    <recommendedName>
        <fullName evidence="5">Aspartate racemase</fullName>
    </recommendedName>
</protein>
<dbReference type="OrthoDB" id="187836at2759"/>
<dbReference type="Proteomes" id="UP000224080">
    <property type="component" value="Unassembled WGS sequence"/>
</dbReference>
<dbReference type="InterPro" id="IPR015942">
    <property type="entry name" value="Asp/Glu/hydantoin_racemase"/>
</dbReference>
<evidence type="ECO:0000313" key="3">
    <source>
        <dbReference type="EMBL" id="PGG99035.1"/>
    </source>
</evidence>
<evidence type="ECO:0000313" key="4">
    <source>
        <dbReference type="Proteomes" id="UP000224080"/>
    </source>
</evidence>
<organism evidence="3 4">
    <name type="scientific">Blastomyces parvus</name>
    <dbReference type="NCBI Taxonomy" id="2060905"/>
    <lineage>
        <taxon>Eukaryota</taxon>
        <taxon>Fungi</taxon>
        <taxon>Dikarya</taxon>
        <taxon>Ascomycota</taxon>
        <taxon>Pezizomycotina</taxon>
        <taxon>Eurotiomycetes</taxon>
        <taxon>Eurotiomycetidae</taxon>
        <taxon>Onygenales</taxon>
        <taxon>Ajellomycetaceae</taxon>
        <taxon>Blastomyces</taxon>
    </lineage>
</organism>
<dbReference type="EMBL" id="PDNC01000107">
    <property type="protein sequence ID" value="PGG99035.1"/>
    <property type="molecule type" value="Genomic_DNA"/>
</dbReference>
<dbReference type="InterPro" id="IPR004380">
    <property type="entry name" value="Asp_race"/>
</dbReference>
<dbReference type="SUPFAM" id="SSF53681">
    <property type="entry name" value="Aspartate/glutamate racemase"/>
    <property type="match status" value="2"/>
</dbReference>
<dbReference type="GO" id="GO:0047661">
    <property type="term" value="F:amino-acid racemase activity"/>
    <property type="evidence" value="ECO:0007669"/>
    <property type="project" value="InterPro"/>
</dbReference>
<evidence type="ECO:0000256" key="1">
    <source>
        <dbReference type="ARBA" id="ARBA00007847"/>
    </source>
</evidence>
<keyword evidence="2" id="KW-0413">Isomerase</keyword>
<dbReference type="InterPro" id="IPR001920">
    <property type="entry name" value="Asp/Glu_race"/>
</dbReference>
<sequence length="234" mass="25629">MTRTVGLIGGMSWQTTAVYYEAINNHVRSALGGIHSANLLIRSVDYADVGRFVTSGDFEGMTEMLSSAGQQLKDGGAQSLVLCANVAHKAVNSLEERTGLPVLHIVDFTGQAILDRGFRKVGLMATRAVMEEEFYKSRLQERYGLEVVVPNKEFRDKVDGYIFNELSKQPIAENVKASFEDACTSLVHEQGVDCLALACTELRLVLDASKLSVPAFETTTLHAKGIAEWALQDK</sequence>
<accession>A0A2B7WQK2</accession>
<name>A0A2B7WQK2_9EURO</name>
<dbReference type="PANTHER" id="PTHR21198:SF7">
    <property type="entry name" value="ASPARTATE-GLUTAMATE RACEMASE FAMILY"/>
    <property type="match status" value="1"/>
</dbReference>
<dbReference type="NCBIfam" id="TIGR00035">
    <property type="entry name" value="asp_race"/>
    <property type="match status" value="1"/>
</dbReference>
<keyword evidence="4" id="KW-1185">Reference proteome</keyword>
<reference evidence="3 4" key="1">
    <citation type="submission" date="2017-10" db="EMBL/GenBank/DDBJ databases">
        <title>Comparative genomics in systemic dimorphic fungi from Ajellomycetaceae.</title>
        <authorList>
            <person name="Munoz J.F."/>
            <person name="Mcewen J.G."/>
            <person name="Clay O.K."/>
            <person name="Cuomo C.A."/>
        </authorList>
    </citation>
    <scope>NUCLEOTIDE SEQUENCE [LARGE SCALE GENOMIC DNA]</scope>
    <source>
        <strain evidence="3 4">UAMH130</strain>
    </source>
</reference>
<dbReference type="PANTHER" id="PTHR21198">
    <property type="entry name" value="GLUTAMATE RACEMASE"/>
    <property type="match status" value="1"/>
</dbReference>
<dbReference type="AlphaFoldDB" id="A0A2B7WQK2"/>
<evidence type="ECO:0000256" key="2">
    <source>
        <dbReference type="ARBA" id="ARBA00023235"/>
    </source>
</evidence>
<comment type="similarity">
    <text evidence="1">Belongs to the aspartate/glutamate racemases family.</text>
</comment>
<proteinExistence type="inferred from homology"/>
<dbReference type="Gene3D" id="3.40.50.1860">
    <property type="match status" value="2"/>
</dbReference>
<dbReference type="Pfam" id="PF01177">
    <property type="entry name" value="Asp_Glu_race"/>
    <property type="match status" value="1"/>
</dbReference>
<gene>
    <name evidence="3" type="ORF">GX51_06451</name>
</gene>
<comment type="caution">
    <text evidence="3">The sequence shown here is derived from an EMBL/GenBank/DDBJ whole genome shotgun (WGS) entry which is preliminary data.</text>
</comment>
<dbReference type="STRING" id="2060905.A0A2B7WQK2"/>
<evidence type="ECO:0008006" key="5">
    <source>
        <dbReference type="Google" id="ProtNLM"/>
    </source>
</evidence>